<dbReference type="Proteomes" id="UP000239504">
    <property type="component" value="Unassembled WGS sequence"/>
</dbReference>
<evidence type="ECO:0000313" key="1">
    <source>
        <dbReference type="EMBL" id="PQA86164.1"/>
    </source>
</evidence>
<proteinExistence type="predicted"/>
<dbReference type="EMBL" id="PJCH01000015">
    <property type="protein sequence ID" value="PQA86164.1"/>
    <property type="molecule type" value="Genomic_DNA"/>
</dbReference>
<dbReference type="AlphaFoldDB" id="A0A2S7K0Y2"/>
<name>A0A2S7K0Y2_9PROT</name>
<gene>
    <name evidence="1" type="ORF">CW354_17555</name>
</gene>
<organism evidence="1 2">
    <name type="scientific">Hyphococcus luteus</name>
    <dbReference type="NCBI Taxonomy" id="2058213"/>
    <lineage>
        <taxon>Bacteria</taxon>
        <taxon>Pseudomonadati</taxon>
        <taxon>Pseudomonadota</taxon>
        <taxon>Alphaproteobacteria</taxon>
        <taxon>Parvularculales</taxon>
        <taxon>Parvularculaceae</taxon>
        <taxon>Hyphococcus</taxon>
    </lineage>
</organism>
<reference evidence="1 2" key="1">
    <citation type="submission" date="2017-12" db="EMBL/GenBank/DDBJ databases">
        <authorList>
            <person name="Hurst M.R.H."/>
        </authorList>
    </citation>
    <scope>NUCLEOTIDE SEQUENCE [LARGE SCALE GENOMIC DNA]</scope>
    <source>
        <strain evidence="1 2">SY-3-19</strain>
    </source>
</reference>
<comment type="caution">
    <text evidence="1">The sequence shown here is derived from an EMBL/GenBank/DDBJ whole genome shotgun (WGS) entry which is preliminary data.</text>
</comment>
<sequence length="172" mass="19425">MISKISGVDTGFKLTYVRNAGNKRLDIRKFTRDAIGFVFDVHEGYLFDKGKAASIDYRRDIITNPMADRYSKPQARGEGSPNLQFGLDSYLFGPVSKTDRRAEIAGYECTYWRYEMHDAEECVTQWGASLHTILKFPGDIGSVEFIATKVLIDDGGPDSAFDFKRFKVIGKK</sequence>
<evidence type="ECO:0000313" key="2">
    <source>
        <dbReference type="Proteomes" id="UP000239504"/>
    </source>
</evidence>
<accession>A0A2S7K0Y2</accession>
<protein>
    <submittedName>
        <fullName evidence="1">Uncharacterized protein</fullName>
    </submittedName>
</protein>
<keyword evidence="2" id="KW-1185">Reference proteome</keyword>